<organism evidence="4 5">
    <name type="scientific">Microbulbifer harenosus</name>
    <dbReference type="NCBI Taxonomy" id="2576840"/>
    <lineage>
        <taxon>Bacteria</taxon>
        <taxon>Pseudomonadati</taxon>
        <taxon>Pseudomonadota</taxon>
        <taxon>Gammaproteobacteria</taxon>
        <taxon>Cellvibrionales</taxon>
        <taxon>Microbulbiferaceae</taxon>
        <taxon>Microbulbifer</taxon>
    </lineage>
</organism>
<protein>
    <recommendedName>
        <fullName evidence="3">SPOR domain-containing protein</fullName>
    </recommendedName>
</protein>
<reference evidence="4 5" key="1">
    <citation type="submission" date="2019-05" db="EMBL/GenBank/DDBJ databases">
        <title>Microbulbifer harenosus sp. nov., an alginate-degrading bacterium isolated from coastal sand.</title>
        <authorList>
            <person name="Huang H."/>
            <person name="Mo K."/>
            <person name="Bao S."/>
        </authorList>
    </citation>
    <scope>NUCLEOTIDE SEQUENCE [LARGE SCALE GENOMIC DNA]</scope>
    <source>
        <strain evidence="4 5">HB161719</strain>
    </source>
</reference>
<keyword evidence="2" id="KW-1133">Transmembrane helix</keyword>
<dbReference type="InterPro" id="IPR007730">
    <property type="entry name" value="SPOR-like_dom"/>
</dbReference>
<dbReference type="EMBL" id="VANI01000015">
    <property type="protein sequence ID" value="TLM76123.1"/>
    <property type="molecule type" value="Genomic_DNA"/>
</dbReference>
<evidence type="ECO:0000256" key="2">
    <source>
        <dbReference type="SAM" id="Phobius"/>
    </source>
</evidence>
<dbReference type="RefSeq" id="WP_138236426.1">
    <property type="nucleotide sequence ID" value="NZ_CP185860.1"/>
</dbReference>
<evidence type="ECO:0000259" key="3">
    <source>
        <dbReference type="PROSITE" id="PS51724"/>
    </source>
</evidence>
<comment type="caution">
    <text evidence="4">The sequence shown here is derived from an EMBL/GenBank/DDBJ whole genome shotgun (WGS) entry which is preliminary data.</text>
</comment>
<evidence type="ECO:0000256" key="1">
    <source>
        <dbReference type="SAM" id="MobiDB-lite"/>
    </source>
</evidence>
<keyword evidence="2" id="KW-0812">Transmembrane</keyword>
<dbReference type="Gene3D" id="3.30.70.1070">
    <property type="entry name" value="Sporulation related repeat"/>
    <property type="match status" value="1"/>
</dbReference>
<dbReference type="PROSITE" id="PS51724">
    <property type="entry name" value="SPOR"/>
    <property type="match status" value="1"/>
</dbReference>
<evidence type="ECO:0000313" key="4">
    <source>
        <dbReference type="EMBL" id="TLM76123.1"/>
    </source>
</evidence>
<feature type="domain" description="SPOR" evidence="3">
    <location>
        <begin position="142"/>
        <end position="221"/>
    </location>
</feature>
<dbReference type="InterPro" id="IPR036680">
    <property type="entry name" value="SPOR-like_sf"/>
</dbReference>
<feature type="region of interest" description="Disordered" evidence="1">
    <location>
        <begin position="92"/>
        <end position="139"/>
    </location>
</feature>
<evidence type="ECO:0000313" key="5">
    <source>
        <dbReference type="Proteomes" id="UP000306791"/>
    </source>
</evidence>
<sequence>MASRDNDSYSASPRRLNDGVKQRIVGALVLAALAVIFLPSLFDREGARFVDVTSQIPPAPDIKPISIAEPEPVADIEPAPPVNDVFQPEFVEQKSPAPDPEVVTPQPEPKAEPEPASAVAETKPVAEKQPQLPAEKTQLDDKGLPEGWVIQVAAYKDAASAERMRGKLLDAGFRAYTRAVDTGKGRFVRVFVGPKLSRVDAQSDKQKLDKLLKADTLILRYKA</sequence>
<keyword evidence="5" id="KW-1185">Reference proteome</keyword>
<gene>
    <name evidence="4" type="ORF">FDY93_14250</name>
</gene>
<dbReference type="SUPFAM" id="SSF110997">
    <property type="entry name" value="Sporulation related repeat"/>
    <property type="match status" value="1"/>
</dbReference>
<name>A0ABY2UEY6_9GAMM</name>
<dbReference type="Proteomes" id="UP000306791">
    <property type="component" value="Unassembled WGS sequence"/>
</dbReference>
<dbReference type="InterPro" id="IPR052521">
    <property type="entry name" value="Cell_div_SPOR-domain"/>
</dbReference>
<feature type="transmembrane region" description="Helical" evidence="2">
    <location>
        <begin position="24"/>
        <end position="42"/>
    </location>
</feature>
<dbReference type="Pfam" id="PF05036">
    <property type="entry name" value="SPOR"/>
    <property type="match status" value="1"/>
</dbReference>
<accession>A0ABY2UEY6</accession>
<dbReference type="PANTHER" id="PTHR38687">
    <property type="entry name" value="CELL DIVISION PROTEIN DEDD-RELATED"/>
    <property type="match status" value="1"/>
</dbReference>
<dbReference type="PANTHER" id="PTHR38687:SF1">
    <property type="entry name" value="CELL DIVISION PROTEIN DEDD"/>
    <property type="match status" value="1"/>
</dbReference>
<keyword evidence="2" id="KW-0472">Membrane</keyword>
<proteinExistence type="predicted"/>